<feature type="transmembrane region" description="Helical" evidence="9">
    <location>
        <begin position="180"/>
        <end position="204"/>
    </location>
</feature>
<gene>
    <name evidence="11" type="ORF">SAMN05216199_3831</name>
</gene>
<accession>A0A1H9XIM2</accession>
<dbReference type="Gene3D" id="1.20.5.110">
    <property type="match status" value="1"/>
</dbReference>
<evidence type="ECO:0000259" key="10">
    <source>
        <dbReference type="Pfam" id="PF07885"/>
    </source>
</evidence>
<keyword evidence="6 9" id="KW-0472">Membrane</keyword>
<dbReference type="OrthoDB" id="9799090at2"/>
<dbReference type="Pfam" id="PF07885">
    <property type="entry name" value="Ion_trans_2"/>
    <property type="match status" value="1"/>
</dbReference>
<proteinExistence type="predicted"/>
<dbReference type="PANTHER" id="PTHR11537">
    <property type="entry name" value="VOLTAGE-GATED POTASSIUM CHANNEL"/>
    <property type="match status" value="1"/>
</dbReference>
<feature type="transmembrane region" description="Helical" evidence="9">
    <location>
        <begin position="117"/>
        <end position="139"/>
    </location>
</feature>
<dbReference type="GO" id="GO:0005249">
    <property type="term" value="F:voltage-gated potassium channel activity"/>
    <property type="evidence" value="ECO:0007669"/>
    <property type="project" value="InterPro"/>
</dbReference>
<evidence type="ECO:0000256" key="1">
    <source>
        <dbReference type="ARBA" id="ARBA00004141"/>
    </source>
</evidence>
<evidence type="ECO:0000256" key="6">
    <source>
        <dbReference type="ARBA" id="ARBA00023136"/>
    </source>
</evidence>
<evidence type="ECO:0000256" key="3">
    <source>
        <dbReference type="ARBA" id="ARBA00022692"/>
    </source>
</evidence>
<dbReference type="InterPro" id="IPR013099">
    <property type="entry name" value="K_chnl_dom"/>
</dbReference>
<keyword evidence="4 9" id="KW-1133">Transmembrane helix</keyword>
<feature type="coiled-coil region" evidence="8">
    <location>
        <begin position="215"/>
        <end position="242"/>
    </location>
</feature>
<dbReference type="RefSeq" id="WP_091761722.1">
    <property type="nucleotide sequence ID" value="NZ_FOHB01000008.1"/>
</dbReference>
<feature type="domain" description="Potassium channel" evidence="10">
    <location>
        <begin position="130"/>
        <end position="204"/>
    </location>
</feature>
<evidence type="ECO:0000256" key="2">
    <source>
        <dbReference type="ARBA" id="ARBA00022448"/>
    </source>
</evidence>
<keyword evidence="12" id="KW-1185">Reference proteome</keyword>
<feature type="transmembrane region" description="Helical" evidence="9">
    <location>
        <begin position="16"/>
        <end position="34"/>
    </location>
</feature>
<dbReference type="InterPro" id="IPR027359">
    <property type="entry name" value="Volt_channel_dom_sf"/>
</dbReference>
<dbReference type="GO" id="GO:0008076">
    <property type="term" value="C:voltage-gated potassium channel complex"/>
    <property type="evidence" value="ECO:0007669"/>
    <property type="project" value="InterPro"/>
</dbReference>
<evidence type="ECO:0000256" key="5">
    <source>
        <dbReference type="ARBA" id="ARBA00023065"/>
    </source>
</evidence>
<feature type="transmembrane region" description="Helical" evidence="9">
    <location>
        <begin position="46"/>
        <end position="67"/>
    </location>
</feature>
<dbReference type="EMBL" id="FOHB01000008">
    <property type="protein sequence ID" value="SES45677.1"/>
    <property type="molecule type" value="Genomic_DNA"/>
</dbReference>
<dbReference type="GO" id="GO:0001508">
    <property type="term" value="P:action potential"/>
    <property type="evidence" value="ECO:0007669"/>
    <property type="project" value="TreeGrafter"/>
</dbReference>
<reference evidence="12" key="1">
    <citation type="submission" date="2016-10" db="EMBL/GenBank/DDBJ databases">
        <authorList>
            <person name="Varghese N."/>
            <person name="Submissions S."/>
        </authorList>
    </citation>
    <scope>NUCLEOTIDE SEQUENCE [LARGE SCALE GENOMIC DNA]</scope>
    <source>
        <strain evidence="12">CGMCC 1.6963</strain>
    </source>
</reference>
<sequence length="243" mass="26616">MSTESRVDRWERRAEWPLTVAALLFLIAYAWPILDPELPSGVRHALGLVAWAAWALFAVDYVVRLALATNRGKFFFRNIFDLLVVALPLLRPLRLLRLVTLLHVLNRHAGGSLRGRVVVYVAGAASLILFVASLAILDAERGREGANIESFGDALWWALTTVTTVGYGDRFPVTGTGRAIAAGLMLSGIALIGVVTATFASWLIEKVQEVEDAAQTATRRDIEALTEQVAELRRALQSTAARQ</sequence>
<keyword evidence="5" id="KW-0406">Ion transport</keyword>
<evidence type="ECO:0000256" key="9">
    <source>
        <dbReference type="SAM" id="Phobius"/>
    </source>
</evidence>
<dbReference type="SUPFAM" id="SSF81324">
    <property type="entry name" value="Voltage-gated potassium channels"/>
    <property type="match status" value="1"/>
</dbReference>
<dbReference type="InterPro" id="IPR028325">
    <property type="entry name" value="VG_K_chnl"/>
</dbReference>
<organism evidence="11 12">
    <name type="scientific">Pedococcus cremeus</name>
    <dbReference type="NCBI Taxonomy" id="587636"/>
    <lineage>
        <taxon>Bacteria</taxon>
        <taxon>Bacillati</taxon>
        <taxon>Actinomycetota</taxon>
        <taxon>Actinomycetes</taxon>
        <taxon>Micrococcales</taxon>
        <taxon>Intrasporangiaceae</taxon>
        <taxon>Pedococcus</taxon>
    </lineage>
</organism>
<keyword evidence="3 9" id="KW-0812">Transmembrane</keyword>
<evidence type="ECO:0000256" key="7">
    <source>
        <dbReference type="ARBA" id="ARBA00023303"/>
    </source>
</evidence>
<name>A0A1H9XIM2_9MICO</name>
<comment type="subcellular location">
    <subcellularLocation>
        <location evidence="1">Membrane</location>
        <topology evidence="1">Multi-pass membrane protein</topology>
    </subcellularLocation>
</comment>
<dbReference type="Proteomes" id="UP000199019">
    <property type="component" value="Unassembled WGS sequence"/>
</dbReference>
<protein>
    <submittedName>
        <fullName evidence="11">Voltage-gated potassium channel</fullName>
    </submittedName>
</protein>
<dbReference type="Gene3D" id="1.20.120.350">
    <property type="entry name" value="Voltage-gated potassium channels. Chain C"/>
    <property type="match status" value="1"/>
</dbReference>
<dbReference type="STRING" id="587636.SAMN05216199_3831"/>
<evidence type="ECO:0000256" key="8">
    <source>
        <dbReference type="SAM" id="Coils"/>
    </source>
</evidence>
<dbReference type="AlphaFoldDB" id="A0A1H9XIM2"/>
<evidence type="ECO:0000313" key="12">
    <source>
        <dbReference type="Proteomes" id="UP000199019"/>
    </source>
</evidence>
<evidence type="ECO:0000313" key="11">
    <source>
        <dbReference type="EMBL" id="SES45677.1"/>
    </source>
</evidence>
<evidence type="ECO:0000256" key="4">
    <source>
        <dbReference type="ARBA" id="ARBA00022989"/>
    </source>
</evidence>
<keyword evidence="2" id="KW-0813">Transport</keyword>
<dbReference type="Gene3D" id="1.10.287.70">
    <property type="match status" value="1"/>
</dbReference>
<keyword evidence="7 11" id="KW-0407">Ion channel</keyword>
<keyword evidence="8" id="KW-0175">Coiled coil</keyword>
<feature type="transmembrane region" description="Helical" evidence="9">
    <location>
        <begin position="151"/>
        <end position="168"/>
    </location>
</feature>
<dbReference type="PANTHER" id="PTHR11537:SF254">
    <property type="entry name" value="POTASSIUM VOLTAGE-GATED CHANNEL PROTEIN SHAB"/>
    <property type="match status" value="1"/>
</dbReference>